<protein>
    <submittedName>
        <fullName evidence="6">Thioredoxin reductase</fullName>
    </submittedName>
</protein>
<dbReference type="PRINTS" id="PR00368">
    <property type="entry name" value="FADPNR"/>
</dbReference>
<comment type="caution">
    <text evidence="6">The sequence shown here is derived from an EMBL/GenBank/DDBJ whole genome shotgun (WGS) entry which is preliminary data.</text>
</comment>
<dbReference type="SUPFAM" id="SSF51905">
    <property type="entry name" value="FAD/NAD(P)-binding domain"/>
    <property type="match status" value="1"/>
</dbReference>
<dbReference type="InterPro" id="IPR050097">
    <property type="entry name" value="Ferredoxin-NADP_redctase_2"/>
</dbReference>
<dbReference type="PRINTS" id="PR00469">
    <property type="entry name" value="PNDRDTASEII"/>
</dbReference>
<sequence>MRYDCAIVGGGPAGLNAALVLGRSRRGTILLDNNKPRNAVTHASHGFLTRDGVRPADFRRMAQEEIRGYPSVVTKECEITHIARLTDGFLVSTAQGEYVQASKIILATGLKESFPDIPGFTELYGRSLFNCPYCDGYEMQDQPIVLVSEGASAYHTAKLLLNWSRNLVVCTNWHANLSPDQQQQLYRQGVQVNMMPIDAFVGSEGQLAGVRFKDGSFIQRSGGFVTPRLSQRSDFGEQLGCARTEFGGIVTDSYGRTSVPGVYAAGDSALVMPSQLIIAAAEGSRAAMGVNSDLIEEWFYR</sequence>
<dbReference type="PANTHER" id="PTHR48105">
    <property type="entry name" value="THIOREDOXIN REDUCTASE 1-RELATED-RELATED"/>
    <property type="match status" value="1"/>
</dbReference>
<reference evidence="6 7" key="1">
    <citation type="submission" date="2020-08" db="EMBL/GenBank/DDBJ databases">
        <title>Genomic Encyclopedia of Type Strains, Phase III (KMG-III): the genomes of soil and plant-associated and newly described type strains.</title>
        <authorList>
            <person name="Whitman W."/>
        </authorList>
    </citation>
    <scope>NUCLEOTIDE SEQUENCE [LARGE SCALE GENOMIC DNA]</scope>
    <source>
        <strain evidence="6 7">CECT 5862</strain>
    </source>
</reference>
<evidence type="ECO:0000256" key="1">
    <source>
        <dbReference type="ARBA" id="ARBA00001974"/>
    </source>
</evidence>
<dbReference type="EMBL" id="JACHXK010000006">
    <property type="protein sequence ID" value="MBB3111226.1"/>
    <property type="molecule type" value="Genomic_DNA"/>
</dbReference>
<dbReference type="InterPro" id="IPR036188">
    <property type="entry name" value="FAD/NAD-bd_sf"/>
</dbReference>
<gene>
    <name evidence="6" type="ORF">FHS18_003294</name>
</gene>
<comment type="cofactor">
    <cofactor evidence="1">
        <name>FAD</name>
        <dbReference type="ChEBI" id="CHEBI:57692"/>
    </cofactor>
</comment>
<keyword evidence="4" id="KW-0560">Oxidoreductase</keyword>
<accession>A0A7W5AZP3</accession>
<evidence type="ECO:0000313" key="6">
    <source>
        <dbReference type="EMBL" id="MBB3111226.1"/>
    </source>
</evidence>
<keyword evidence="7" id="KW-1185">Reference proteome</keyword>
<organism evidence="6 7">
    <name type="scientific">Paenibacillus phyllosphaerae</name>
    <dbReference type="NCBI Taxonomy" id="274593"/>
    <lineage>
        <taxon>Bacteria</taxon>
        <taxon>Bacillati</taxon>
        <taxon>Bacillota</taxon>
        <taxon>Bacilli</taxon>
        <taxon>Bacillales</taxon>
        <taxon>Paenibacillaceae</taxon>
        <taxon>Paenibacillus</taxon>
    </lineage>
</organism>
<dbReference type="InterPro" id="IPR023753">
    <property type="entry name" value="FAD/NAD-binding_dom"/>
</dbReference>
<dbReference type="GO" id="GO:0016491">
    <property type="term" value="F:oxidoreductase activity"/>
    <property type="evidence" value="ECO:0007669"/>
    <property type="project" value="UniProtKB-KW"/>
</dbReference>
<evidence type="ECO:0000313" key="7">
    <source>
        <dbReference type="Proteomes" id="UP000570361"/>
    </source>
</evidence>
<proteinExistence type="predicted"/>
<evidence type="ECO:0000256" key="3">
    <source>
        <dbReference type="ARBA" id="ARBA00022630"/>
    </source>
</evidence>
<evidence type="ECO:0000256" key="2">
    <source>
        <dbReference type="ARBA" id="ARBA00011738"/>
    </source>
</evidence>
<feature type="domain" description="FAD/NAD(P)-binding" evidence="5">
    <location>
        <begin position="3"/>
        <end position="283"/>
    </location>
</feature>
<dbReference type="RefSeq" id="WP_183601085.1">
    <property type="nucleotide sequence ID" value="NZ_JACHXK010000006.1"/>
</dbReference>
<evidence type="ECO:0000256" key="4">
    <source>
        <dbReference type="ARBA" id="ARBA00023002"/>
    </source>
</evidence>
<dbReference type="Gene3D" id="3.50.50.60">
    <property type="entry name" value="FAD/NAD(P)-binding domain"/>
    <property type="match status" value="2"/>
</dbReference>
<evidence type="ECO:0000259" key="5">
    <source>
        <dbReference type="Pfam" id="PF07992"/>
    </source>
</evidence>
<dbReference type="Proteomes" id="UP000570361">
    <property type="component" value="Unassembled WGS sequence"/>
</dbReference>
<keyword evidence="3" id="KW-0285">Flavoprotein</keyword>
<dbReference type="Pfam" id="PF07992">
    <property type="entry name" value="Pyr_redox_2"/>
    <property type="match status" value="1"/>
</dbReference>
<dbReference type="AlphaFoldDB" id="A0A7W5AZP3"/>
<name>A0A7W5AZP3_9BACL</name>
<comment type="subunit">
    <text evidence="2">Homodimer.</text>
</comment>